<dbReference type="Gene3D" id="1.10.100.10">
    <property type="entry name" value="Insulin-like"/>
    <property type="match status" value="1"/>
</dbReference>
<comment type="caution">
    <text evidence="9">The sequence shown here is derived from an EMBL/GenBank/DDBJ whole genome shotgun (WGS) entry which is preliminary data.</text>
</comment>
<reference evidence="9" key="1">
    <citation type="submission" date="2021-11" db="EMBL/GenBank/DDBJ databases">
        <authorList>
            <person name="Schell T."/>
        </authorList>
    </citation>
    <scope>NUCLEOTIDE SEQUENCE</scope>
    <source>
        <strain evidence="9">M5</strain>
    </source>
</reference>
<accession>A0A8J2WNZ6</accession>
<sequence length="211" mass="23644">MAYSTSFGSLFMAICLLCLTQLNARILQNPVSLGLLKDDVTAQNYFADFLRVLYAPQSMKDDLSTSEMPNDIFPLVSSDAGDDHEEENYDQIRRKEFPAVNGVLLPALQKRNARYCGSYLADALRMACSKSSYLPLFGKRSTTPGKTLASPTTVATPNMEFGSWPFINDDKAHSILSNQHLFHRYTRGVHDECCVKGCTFRELTSYCTRPN</sequence>
<dbReference type="PRINTS" id="PR00276">
    <property type="entry name" value="INSULINFAMLY"/>
</dbReference>
<dbReference type="InterPro" id="IPR016179">
    <property type="entry name" value="Insulin-like"/>
</dbReference>
<evidence type="ECO:0000259" key="8">
    <source>
        <dbReference type="SMART" id="SM00078"/>
    </source>
</evidence>
<dbReference type="PANTHER" id="PTHR13647">
    <property type="entry name" value="INSULIN-LIKE PEPTIDE 2-RELATED"/>
    <property type="match status" value="1"/>
</dbReference>
<feature type="chain" id="PRO_5035152001" description="Insulin-like domain-containing protein" evidence="7">
    <location>
        <begin position="25"/>
        <end position="211"/>
    </location>
</feature>
<dbReference type="EMBL" id="CAKKLH010000337">
    <property type="protein sequence ID" value="CAH0113335.1"/>
    <property type="molecule type" value="Genomic_DNA"/>
</dbReference>
<comment type="subunit">
    <text evidence="2">Heterodimer of a B chain and an A chain linked by two disulfide bonds.</text>
</comment>
<dbReference type="PANTHER" id="PTHR13647:SF4">
    <property type="entry name" value="INSULIN-LIKE PEPTIDE 1-RELATED"/>
    <property type="match status" value="1"/>
</dbReference>
<evidence type="ECO:0000256" key="2">
    <source>
        <dbReference type="ARBA" id="ARBA00011207"/>
    </source>
</evidence>
<dbReference type="SUPFAM" id="SSF56994">
    <property type="entry name" value="Insulin-like"/>
    <property type="match status" value="1"/>
</dbReference>
<dbReference type="GO" id="GO:0005179">
    <property type="term" value="F:hormone activity"/>
    <property type="evidence" value="ECO:0007669"/>
    <property type="project" value="InterPro"/>
</dbReference>
<name>A0A8J2WNZ6_9CRUS</name>
<organism evidence="9 10">
    <name type="scientific">Daphnia galeata</name>
    <dbReference type="NCBI Taxonomy" id="27404"/>
    <lineage>
        <taxon>Eukaryota</taxon>
        <taxon>Metazoa</taxon>
        <taxon>Ecdysozoa</taxon>
        <taxon>Arthropoda</taxon>
        <taxon>Crustacea</taxon>
        <taxon>Branchiopoda</taxon>
        <taxon>Diplostraca</taxon>
        <taxon>Cladocera</taxon>
        <taxon>Anomopoda</taxon>
        <taxon>Daphniidae</taxon>
        <taxon>Daphnia</taxon>
    </lineage>
</organism>
<dbReference type="InterPro" id="IPR022353">
    <property type="entry name" value="Insulin_CS"/>
</dbReference>
<evidence type="ECO:0000256" key="4">
    <source>
        <dbReference type="ARBA" id="ARBA00022729"/>
    </source>
</evidence>
<evidence type="ECO:0000313" key="10">
    <source>
        <dbReference type="Proteomes" id="UP000789390"/>
    </source>
</evidence>
<protein>
    <recommendedName>
        <fullName evidence="8">Insulin-like domain-containing protein</fullName>
    </recommendedName>
</protein>
<dbReference type="SMART" id="SM00078">
    <property type="entry name" value="IlGF"/>
    <property type="match status" value="1"/>
</dbReference>
<dbReference type="OrthoDB" id="6330326at2759"/>
<evidence type="ECO:0000313" key="9">
    <source>
        <dbReference type="EMBL" id="CAH0113335.1"/>
    </source>
</evidence>
<comment type="similarity">
    <text evidence="1 6">Belongs to the insulin family.</text>
</comment>
<evidence type="ECO:0000256" key="7">
    <source>
        <dbReference type="SAM" id="SignalP"/>
    </source>
</evidence>
<keyword evidence="10" id="KW-1185">Reference proteome</keyword>
<feature type="signal peptide" evidence="7">
    <location>
        <begin position="1"/>
        <end position="24"/>
    </location>
</feature>
<dbReference type="GO" id="GO:0005576">
    <property type="term" value="C:extracellular region"/>
    <property type="evidence" value="ECO:0007669"/>
    <property type="project" value="UniProtKB-SubCell"/>
</dbReference>
<evidence type="ECO:0000256" key="1">
    <source>
        <dbReference type="ARBA" id="ARBA00009034"/>
    </source>
</evidence>
<gene>
    <name evidence="9" type="ORF">DGAL_LOCUS17220</name>
</gene>
<keyword evidence="6" id="KW-0964">Secreted</keyword>
<dbReference type="PROSITE" id="PS00262">
    <property type="entry name" value="INSULIN"/>
    <property type="match status" value="1"/>
</dbReference>
<evidence type="ECO:0000256" key="6">
    <source>
        <dbReference type="RuleBase" id="RU000406"/>
    </source>
</evidence>
<dbReference type="InterPro" id="IPR036438">
    <property type="entry name" value="Insulin-like_sf"/>
</dbReference>
<evidence type="ECO:0000256" key="3">
    <source>
        <dbReference type="ARBA" id="ARBA00022685"/>
    </source>
</evidence>
<comment type="subcellular location">
    <subcellularLocation>
        <location evidence="6">Secreted</location>
    </subcellularLocation>
</comment>
<dbReference type="Pfam" id="PF00049">
    <property type="entry name" value="Insulin"/>
    <property type="match status" value="1"/>
</dbReference>
<proteinExistence type="inferred from homology"/>
<dbReference type="CDD" id="cd00101">
    <property type="entry name" value="IlGF_like"/>
    <property type="match status" value="1"/>
</dbReference>
<dbReference type="AlphaFoldDB" id="A0A8J2WNZ6"/>
<evidence type="ECO:0000256" key="5">
    <source>
        <dbReference type="ARBA" id="ARBA00023157"/>
    </source>
</evidence>
<keyword evidence="3" id="KW-0165">Cleavage on pair of basic residues</keyword>
<dbReference type="InterPro" id="IPR022352">
    <property type="entry name" value="Ins/IGF/rlx"/>
</dbReference>
<feature type="domain" description="Insulin-like" evidence="8">
    <location>
        <begin position="113"/>
        <end position="207"/>
    </location>
</feature>
<keyword evidence="5" id="KW-1015">Disulfide bond</keyword>
<keyword evidence="4 7" id="KW-0732">Signal</keyword>
<dbReference type="Proteomes" id="UP000789390">
    <property type="component" value="Unassembled WGS sequence"/>
</dbReference>